<keyword evidence="2" id="KW-1185">Reference proteome</keyword>
<evidence type="ECO:0000313" key="1">
    <source>
        <dbReference type="EMBL" id="KAJ8926330.1"/>
    </source>
</evidence>
<sequence length="113" mass="13532">MPFIKGFITRNGEPTEENRAFLSLAKVQWLNRLARSLPKNILHRKPWPPCPYVCKEASEYLEKLYAVHLSRVYRRNLTPERKRQFELKVLAEKIFKGRYFCLKNDIQIKIIVK</sequence>
<proteinExistence type="predicted"/>
<accession>A0AAV8WJE2</accession>
<protein>
    <submittedName>
        <fullName evidence="1">Uncharacterized protein</fullName>
    </submittedName>
</protein>
<evidence type="ECO:0000313" key="2">
    <source>
        <dbReference type="Proteomes" id="UP001162156"/>
    </source>
</evidence>
<dbReference type="EMBL" id="JANEYF010005926">
    <property type="protein sequence ID" value="KAJ8926330.1"/>
    <property type="molecule type" value="Genomic_DNA"/>
</dbReference>
<dbReference type="Proteomes" id="UP001162156">
    <property type="component" value="Unassembled WGS sequence"/>
</dbReference>
<organism evidence="1 2">
    <name type="scientific">Rhamnusium bicolor</name>
    <dbReference type="NCBI Taxonomy" id="1586634"/>
    <lineage>
        <taxon>Eukaryota</taxon>
        <taxon>Metazoa</taxon>
        <taxon>Ecdysozoa</taxon>
        <taxon>Arthropoda</taxon>
        <taxon>Hexapoda</taxon>
        <taxon>Insecta</taxon>
        <taxon>Pterygota</taxon>
        <taxon>Neoptera</taxon>
        <taxon>Endopterygota</taxon>
        <taxon>Coleoptera</taxon>
        <taxon>Polyphaga</taxon>
        <taxon>Cucujiformia</taxon>
        <taxon>Chrysomeloidea</taxon>
        <taxon>Cerambycidae</taxon>
        <taxon>Lepturinae</taxon>
        <taxon>Rhagiini</taxon>
        <taxon>Rhamnusium</taxon>
    </lineage>
</organism>
<reference evidence="1" key="1">
    <citation type="journal article" date="2023" name="Insect Mol. Biol.">
        <title>Genome sequencing provides insights into the evolution of gene families encoding plant cell wall-degrading enzymes in longhorned beetles.</title>
        <authorList>
            <person name="Shin N.R."/>
            <person name="Okamura Y."/>
            <person name="Kirsch R."/>
            <person name="Pauchet Y."/>
        </authorList>
    </citation>
    <scope>NUCLEOTIDE SEQUENCE</scope>
    <source>
        <strain evidence="1">RBIC_L_NR</strain>
    </source>
</reference>
<comment type="caution">
    <text evidence="1">The sequence shown here is derived from an EMBL/GenBank/DDBJ whole genome shotgun (WGS) entry which is preliminary data.</text>
</comment>
<name>A0AAV8WJE2_9CUCU</name>
<dbReference type="AlphaFoldDB" id="A0AAV8WJE2"/>
<gene>
    <name evidence="1" type="ORF">NQ314_021315</name>
</gene>